<accession>A0A0C1ZAW3</accession>
<dbReference type="PATRIC" id="fig|1229493.5.peg.1122"/>
<gene>
    <name evidence="1" type="ORF">H735_10195</name>
</gene>
<evidence type="ECO:0000313" key="2">
    <source>
        <dbReference type="Proteomes" id="UP000031586"/>
    </source>
</evidence>
<protein>
    <submittedName>
        <fullName evidence="1">Uncharacterized protein</fullName>
    </submittedName>
</protein>
<organism evidence="1 2">
    <name type="scientific">Vibrio owensii CAIM 1854 = LMG 25443</name>
    <dbReference type="NCBI Taxonomy" id="1229493"/>
    <lineage>
        <taxon>Bacteria</taxon>
        <taxon>Pseudomonadati</taxon>
        <taxon>Pseudomonadota</taxon>
        <taxon>Gammaproteobacteria</taxon>
        <taxon>Vibrionales</taxon>
        <taxon>Vibrionaceae</taxon>
        <taxon>Vibrio</taxon>
    </lineage>
</organism>
<dbReference type="Proteomes" id="UP000031586">
    <property type="component" value="Unassembled WGS sequence"/>
</dbReference>
<reference evidence="1 2" key="1">
    <citation type="submission" date="2014-07" db="EMBL/GenBank/DDBJ databases">
        <title>Unique and conserved regions in Vibrio harveyi and related species in comparison with the shrimp pathogen Vibrio harveyi CAIM 1792.</title>
        <authorList>
            <person name="Espinoza-Valles I."/>
            <person name="Vora G."/>
            <person name="Leekitcharoenphon P."/>
            <person name="Ussery D."/>
            <person name="Hoj L."/>
            <person name="Gomez-Gil B."/>
        </authorList>
    </citation>
    <scope>NUCLEOTIDE SEQUENCE [LARGE SCALE GENOMIC DNA]</scope>
    <source>
        <strain evidence="2">CAIM 1854 / LMG 25443</strain>
    </source>
</reference>
<dbReference type="EMBL" id="JPRD01000015">
    <property type="protein sequence ID" value="KIF53284.1"/>
    <property type="molecule type" value="Genomic_DNA"/>
</dbReference>
<comment type="caution">
    <text evidence="1">The sequence shown here is derived from an EMBL/GenBank/DDBJ whole genome shotgun (WGS) entry which is preliminary data.</text>
</comment>
<dbReference type="AlphaFoldDB" id="A0A0C1ZAW3"/>
<evidence type="ECO:0000313" key="1">
    <source>
        <dbReference type="EMBL" id="KIF53284.1"/>
    </source>
</evidence>
<name>A0A0C1ZAW3_9VIBR</name>
<proteinExistence type="predicted"/>
<sequence>MTNCEIQSLVTVQAIKDFLLLEFEDQALIKKKCVVAIVKEIKASHGETLDLKKIDSVLFDNKFLPFINEMDYALELVFVPVHKVFDSLLSPQK</sequence>